<dbReference type="Proteomes" id="UP000185511">
    <property type="component" value="Chromosome"/>
</dbReference>
<keyword evidence="1" id="KW-1133">Transmembrane helix</keyword>
<feature type="transmembrane region" description="Helical" evidence="1">
    <location>
        <begin position="68"/>
        <end position="88"/>
    </location>
</feature>
<dbReference type="EMBL" id="CP016076">
    <property type="protein sequence ID" value="APU12557.1"/>
    <property type="molecule type" value="Genomic_DNA"/>
</dbReference>
<keyword evidence="1" id="KW-0812">Transmembrane</keyword>
<proteinExistence type="predicted"/>
<organism evidence="2 3">
    <name type="scientific">Actinoalloteichus fjordicus</name>
    <dbReference type="NCBI Taxonomy" id="1612552"/>
    <lineage>
        <taxon>Bacteria</taxon>
        <taxon>Bacillati</taxon>
        <taxon>Actinomycetota</taxon>
        <taxon>Actinomycetes</taxon>
        <taxon>Pseudonocardiales</taxon>
        <taxon>Pseudonocardiaceae</taxon>
        <taxon>Actinoalloteichus</taxon>
    </lineage>
</organism>
<sequence>MEQPSGPGQRPTRPRTVNIAFILYLVNSALGILGAVILMATMDSLIVAEARAAGLDSEAESVLETFRAAMMITAVIALIFSAVFLLFVFMMRNGRNWARILLTVLSGLALLSTIGSLGDTGSNGLLVGQTMLSIALPIGAIVAMYLPESNRYFKSN</sequence>
<evidence type="ECO:0000313" key="2">
    <source>
        <dbReference type="EMBL" id="APU12557.1"/>
    </source>
</evidence>
<accession>A0AAC9L9K2</accession>
<keyword evidence="1" id="KW-0472">Membrane</keyword>
<feature type="transmembrane region" description="Helical" evidence="1">
    <location>
        <begin position="124"/>
        <end position="146"/>
    </location>
</feature>
<feature type="transmembrane region" description="Helical" evidence="1">
    <location>
        <begin position="21"/>
        <end position="48"/>
    </location>
</feature>
<dbReference type="AlphaFoldDB" id="A0AAC9L9K2"/>
<dbReference type="KEGG" id="acad:UA74_02350"/>
<name>A0AAC9L9K2_9PSEU</name>
<reference evidence="3" key="1">
    <citation type="submission" date="2016-06" db="EMBL/GenBank/DDBJ databases">
        <title>Complete genome sequence of Actinoalloteichus fjordicus DSM 46855 (=ADI127-17), type strain of the new species Actinoalloteichus fjordicus.</title>
        <authorList>
            <person name="Ruckert C."/>
            <person name="Nouioui I."/>
            <person name="Willmese J."/>
            <person name="van Wezel G."/>
            <person name="Klenk H.-P."/>
            <person name="Kalinowski J."/>
            <person name="Zotchev S.B."/>
        </authorList>
    </citation>
    <scope>NUCLEOTIDE SEQUENCE [LARGE SCALE GENOMIC DNA]</scope>
    <source>
        <strain evidence="3">ADI127-7</strain>
    </source>
</reference>
<evidence type="ECO:0000256" key="1">
    <source>
        <dbReference type="SAM" id="Phobius"/>
    </source>
</evidence>
<evidence type="ECO:0000313" key="3">
    <source>
        <dbReference type="Proteomes" id="UP000185511"/>
    </source>
</evidence>
<feature type="transmembrane region" description="Helical" evidence="1">
    <location>
        <begin position="100"/>
        <end position="118"/>
    </location>
</feature>
<protein>
    <submittedName>
        <fullName evidence="2">Uncharacterized protein</fullName>
    </submittedName>
</protein>
<gene>
    <name evidence="2" type="ORF">UA74_02350</name>
</gene>
<keyword evidence="3" id="KW-1185">Reference proteome</keyword>